<keyword evidence="19" id="KW-1185">Reference proteome</keyword>
<dbReference type="CDD" id="cd00982">
    <property type="entry name" value="gltB_C"/>
    <property type="match status" value="1"/>
</dbReference>
<dbReference type="GO" id="GO:0051538">
    <property type="term" value="F:3 iron, 4 sulfur cluster binding"/>
    <property type="evidence" value="ECO:0007669"/>
    <property type="project" value="UniProtKB-KW"/>
</dbReference>
<keyword evidence="14" id="KW-0314">Glutamate biosynthesis</keyword>
<keyword evidence="15" id="KW-0003">3Fe-4S</keyword>
<keyword evidence="8" id="KW-0479">Metal-binding</keyword>
<evidence type="ECO:0000256" key="13">
    <source>
        <dbReference type="ARBA" id="ARBA00023014"/>
    </source>
</evidence>
<keyword evidence="9" id="KW-0274">FAD</keyword>
<dbReference type="NCBIfam" id="NF008730">
    <property type="entry name" value="PRK11750.1"/>
    <property type="match status" value="1"/>
</dbReference>
<name>A0A402B2S7_9CHLR</name>
<dbReference type="GO" id="GO:0019676">
    <property type="term" value="P:ammonia assimilation cycle"/>
    <property type="evidence" value="ECO:0007669"/>
    <property type="project" value="TreeGrafter"/>
</dbReference>
<dbReference type="Proteomes" id="UP000287171">
    <property type="component" value="Unassembled WGS sequence"/>
</dbReference>
<dbReference type="InterPro" id="IPR017932">
    <property type="entry name" value="GATase_2_dom"/>
</dbReference>
<evidence type="ECO:0000256" key="9">
    <source>
        <dbReference type="ARBA" id="ARBA00022827"/>
    </source>
</evidence>
<gene>
    <name evidence="18" type="ORF">KDA_11010</name>
</gene>
<dbReference type="InterPro" id="IPR036485">
    <property type="entry name" value="Glu_synth_asu_C_sf"/>
</dbReference>
<dbReference type="FunFam" id="3.60.20.10:FF:000001">
    <property type="entry name" value="Glutamate synthase, large subunit"/>
    <property type="match status" value="1"/>
</dbReference>
<evidence type="ECO:0000256" key="7">
    <source>
        <dbReference type="ARBA" id="ARBA00022643"/>
    </source>
</evidence>
<keyword evidence="6" id="KW-0285">Flavoprotein</keyword>
<dbReference type="InterPro" id="IPR006982">
    <property type="entry name" value="Glu_synth_centr_N"/>
</dbReference>
<evidence type="ECO:0000256" key="1">
    <source>
        <dbReference type="ARBA" id="ARBA00001917"/>
    </source>
</evidence>
<evidence type="ECO:0000259" key="17">
    <source>
        <dbReference type="PROSITE" id="PS51278"/>
    </source>
</evidence>
<dbReference type="Pfam" id="PF00310">
    <property type="entry name" value="GATase_2"/>
    <property type="match status" value="1"/>
</dbReference>
<evidence type="ECO:0000256" key="4">
    <source>
        <dbReference type="ARBA" id="ARBA00009716"/>
    </source>
</evidence>
<comment type="cofactor">
    <cofactor evidence="2">
        <name>[3Fe-4S] cluster</name>
        <dbReference type="ChEBI" id="CHEBI:21137"/>
    </cofactor>
</comment>
<dbReference type="SUPFAM" id="SSF56235">
    <property type="entry name" value="N-terminal nucleophile aminohydrolases (Ntn hydrolases)"/>
    <property type="match status" value="1"/>
</dbReference>
<dbReference type="PANTHER" id="PTHR11938:SF133">
    <property type="entry name" value="GLUTAMATE SYNTHASE (NADH)"/>
    <property type="match status" value="1"/>
</dbReference>
<keyword evidence="13" id="KW-0411">Iron-sulfur</keyword>
<dbReference type="PANTHER" id="PTHR11938">
    <property type="entry name" value="FAD NADPH DEHYDROGENASE/OXIDOREDUCTASE"/>
    <property type="match status" value="1"/>
</dbReference>
<dbReference type="InterPro" id="IPR029055">
    <property type="entry name" value="Ntn_hydrolases_N"/>
</dbReference>
<dbReference type="GO" id="GO:0006537">
    <property type="term" value="P:glutamate biosynthetic process"/>
    <property type="evidence" value="ECO:0007669"/>
    <property type="project" value="UniProtKB-KW"/>
</dbReference>
<organism evidence="18 19">
    <name type="scientific">Dictyobacter alpinus</name>
    <dbReference type="NCBI Taxonomy" id="2014873"/>
    <lineage>
        <taxon>Bacteria</taxon>
        <taxon>Bacillati</taxon>
        <taxon>Chloroflexota</taxon>
        <taxon>Ktedonobacteria</taxon>
        <taxon>Ktedonobacterales</taxon>
        <taxon>Dictyobacteraceae</taxon>
        <taxon>Dictyobacter</taxon>
    </lineage>
</organism>
<sequence>MTHKHEAIQSACQMYPLYDSRMEHDACGTGFLAHVSGEANHSLVQQALEALARLTHRGAQDADAEVYDGAGILTQIPRALLLEELEKQHITVSNPTDLAVGMVFLPSRGSDRTQQCRQIIEQVLDEAGLTVLSWRTPPINYDILGARAREIAPEIAQVLISRPAHVTTEAYGKALYHARRVIERKLSEAQITDCYVVSLSHTIVVHKGLLAPHDLANFYRDLADPRYTSALAVFHQRYSTNTFPAWPLAQPMRLLAHNGEINTIQGNRNWMQAREGSMSSPYWNEQISDLLPVVQPGNSDSAQLDNALEFLAASGRGLLQSMQMLVPPAWEHDDELDAAQRAWCEYHSGLIEPWDGPAALVFTDGRTVGAALDRNGLRPARYVLTAQGLLIVASEAGVVSVEPQDVVEKGRLGPGEMLAVDLEQQVFLRDHEIKEVLSQRQPYQQWLESQRLSLAHLPAASVEEFAENPENVDVFTRQQIFGYTHEDVEMVLRPILSENKEPTWSMGDDAPLAVLSNQQRSFSDYFRQRFAQVTNPPIDPLRERVVMSLDSYIGRRGSLLTETPEHARLIHLTTPILTEAQLHTLLTLDDEQFRSRKLLTTFDITDGQDGLEKALDRLEQEAIAAIQDGITLIVLSDNDASLKRLPIPMVIAIGAVHRTLVEKGLRSSASLICETGKVCDVHQIALVLGYGAEAIVPTLALASVRALAGERRLEHVTRELAVERYIHVIEDGLCKIMARMGISTLRNIIGAGQFEVLGLAPEFVQRCFVGSTFHTGRITYRLVAEQLIKQAKELEQGQAALDATNPKKRKLADLGRYRFRRDAEYHAFNPLIVRALQKAAQSGTKEDYQQFTSLVYQRPATVLRDLLSFAPSQSIPLDQVESMESIRMRFVISAMSVGALSPETHQTIAAAMNSIGARNNTGEGGEDPEWYHKTIEGYPVSSKIKQVASARFGVTPEYLVRAEELEIKMAQGSKPGEGGQLPPFKVTPFIAKLRHTAPGVQLISPPPHHDIYSIEDIAQLIYDLHQVNPTARVGVKLVSAAGVGTIAAGVAKGHANYVLISGHDGGTGASPIQSIKHVGMPWERGLAEAQQVLVKNGLRKRVKLRVDGGFKTGRDVIIGALLGAEEFGFGTSALVSLGCDMARQCHLNTCPAGIATQREDLRAKFTGRPQFLINYLTQVAEEVRELLAQLGYTRLEDIIGRANLLECRESCDLDVAPLLTSLPVISDPAAQTTVPQSRVAEQLLVDAEPALRGEQSIIAQYEINNYDRSIGAGLAGEVARRHGNAGLPGVSITCNFTGSAGQSFGAFNVTGMRLILSGDANDYVGKSMAGGQIIITPPSESTFASQDNIILGNTSLYGATGGYLFAAGRAGERFAVRNSGGVAVVEGVGDHACEYMTGGMVVVLGETGQNFGAGMSSGVAYVLDREEQFVRRCNTEMVGLSRLSDNGELEALRSIVELHARKTRSKYSEEILANWDQVAGKFWRVQPEGASVSAQDFVEGNDYAGLLSMSH</sequence>
<dbReference type="InterPro" id="IPR002489">
    <property type="entry name" value="Glu_synth_asu_C"/>
</dbReference>
<comment type="cofactor">
    <cofactor evidence="1">
        <name>FMN</name>
        <dbReference type="ChEBI" id="CHEBI:58210"/>
    </cofactor>
</comment>
<dbReference type="SUPFAM" id="SSF51395">
    <property type="entry name" value="FMN-linked oxidoreductases"/>
    <property type="match status" value="1"/>
</dbReference>
<evidence type="ECO:0000313" key="19">
    <source>
        <dbReference type="Proteomes" id="UP000287171"/>
    </source>
</evidence>
<dbReference type="InterPro" id="IPR002932">
    <property type="entry name" value="Glu_synthdom"/>
</dbReference>
<protein>
    <submittedName>
        <fullName evidence="18">Glutamate synthase</fullName>
    </submittedName>
</protein>
<evidence type="ECO:0000256" key="16">
    <source>
        <dbReference type="ARBA" id="ARBA00029440"/>
    </source>
</evidence>
<comment type="similarity">
    <text evidence="4">Belongs to the glutamate synthase family.</text>
</comment>
<keyword evidence="12" id="KW-0408">Iron</keyword>
<dbReference type="Pfam" id="PF01645">
    <property type="entry name" value="Glu_synthase"/>
    <property type="match status" value="1"/>
</dbReference>
<keyword evidence="10" id="KW-0315">Glutamine amidotransferase</keyword>
<dbReference type="InterPro" id="IPR050711">
    <property type="entry name" value="ET-N_metabolism_enzyme"/>
</dbReference>
<dbReference type="GO" id="GO:0015930">
    <property type="term" value="F:glutamate synthase activity"/>
    <property type="evidence" value="ECO:0007669"/>
    <property type="project" value="InterPro"/>
</dbReference>
<dbReference type="EMBL" id="BIFT01000001">
    <property type="protein sequence ID" value="GCE25617.1"/>
    <property type="molecule type" value="Genomic_DNA"/>
</dbReference>
<evidence type="ECO:0000256" key="2">
    <source>
        <dbReference type="ARBA" id="ARBA00001927"/>
    </source>
</evidence>
<evidence type="ECO:0000256" key="8">
    <source>
        <dbReference type="ARBA" id="ARBA00022723"/>
    </source>
</evidence>
<evidence type="ECO:0000256" key="10">
    <source>
        <dbReference type="ARBA" id="ARBA00022962"/>
    </source>
</evidence>
<feature type="domain" description="Glutamine amidotransferase type-2" evidence="17">
    <location>
        <begin position="27"/>
        <end position="423"/>
    </location>
</feature>
<keyword evidence="5" id="KW-0028">Amino-acid biosynthesis</keyword>
<reference evidence="19" key="1">
    <citation type="submission" date="2018-12" db="EMBL/GenBank/DDBJ databases">
        <title>Tengunoibacter tsumagoiensis gen. nov., sp. nov., Dictyobacter kobayashii sp. nov., D. alpinus sp. nov., and D. joshuensis sp. nov. and description of Dictyobacteraceae fam. nov. within the order Ktedonobacterales isolated from Tengu-no-mugimeshi.</title>
        <authorList>
            <person name="Wang C.M."/>
            <person name="Zheng Y."/>
            <person name="Sakai Y."/>
            <person name="Toyoda A."/>
            <person name="Minakuchi Y."/>
            <person name="Abe K."/>
            <person name="Yokota A."/>
            <person name="Yabe S."/>
        </authorList>
    </citation>
    <scope>NUCLEOTIDE SEQUENCE [LARGE SCALE GENOMIC DNA]</scope>
    <source>
        <strain evidence="19">Uno16</strain>
    </source>
</reference>
<evidence type="ECO:0000313" key="18">
    <source>
        <dbReference type="EMBL" id="GCE25617.1"/>
    </source>
</evidence>
<dbReference type="CDD" id="cd00713">
    <property type="entry name" value="GltS"/>
    <property type="match status" value="1"/>
</dbReference>
<evidence type="ECO:0000256" key="11">
    <source>
        <dbReference type="ARBA" id="ARBA00023002"/>
    </source>
</evidence>
<dbReference type="GO" id="GO:0046872">
    <property type="term" value="F:metal ion binding"/>
    <property type="evidence" value="ECO:0007669"/>
    <property type="project" value="UniProtKB-KW"/>
</dbReference>
<dbReference type="PROSITE" id="PS51278">
    <property type="entry name" value="GATASE_TYPE_2"/>
    <property type="match status" value="1"/>
</dbReference>
<dbReference type="FunFam" id="2.160.20.60:FF:000001">
    <property type="entry name" value="Glutamate synthase, large subunit"/>
    <property type="match status" value="1"/>
</dbReference>
<evidence type="ECO:0000256" key="5">
    <source>
        <dbReference type="ARBA" id="ARBA00022605"/>
    </source>
</evidence>
<dbReference type="Gene3D" id="3.20.20.70">
    <property type="entry name" value="Aldolase class I"/>
    <property type="match status" value="2"/>
</dbReference>
<comment type="caution">
    <text evidence="18">The sequence shown here is derived from an EMBL/GenBank/DDBJ whole genome shotgun (WGS) entry which is preliminary data.</text>
</comment>
<proteinExistence type="inferred from homology"/>
<comment type="cofactor">
    <cofactor evidence="3">
        <name>FAD</name>
        <dbReference type="ChEBI" id="CHEBI:57692"/>
    </cofactor>
</comment>
<accession>A0A402B2S7</accession>
<dbReference type="SUPFAM" id="SSF69336">
    <property type="entry name" value="Alpha subunit of glutamate synthase, C-terminal domain"/>
    <property type="match status" value="1"/>
</dbReference>
<evidence type="ECO:0000256" key="15">
    <source>
        <dbReference type="ARBA" id="ARBA00023291"/>
    </source>
</evidence>
<evidence type="ECO:0000256" key="3">
    <source>
        <dbReference type="ARBA" id="ARBA00001974"/>
    </source>
</evidence>
<evidence type="ECO:0000256" key="6">
    <source>
        <dbReference type="ARBA" id="ARBA00022630"/>
    </source>
</evidence>
<dbReference type="Gene3D" id="3.60.20.10">
    <property type="entry name" value="Glutamine Phosphoribosylpyrophosphate, subunit 1, domain 1"/>
    <property type="match status" value="1"/>
</dbReference>
<dbReference type="Pfam" id="PF01493">
    <property type="entry name" value="GXGXG"/>
    <property type="match status" value="1"/>
</dbReference>
<dbReference type="RefSeq" id="WP_126626180.1">
    <property type="nucleotide sequence ID" value="NZ_BIFT01000001.1"/>
</dbReference>
<dbReference type="Gene3D" id="2.160.20.60">
    <property type="entry name" value="Glutamate synthase, alpha subunit, C-terminal domain"/>
    <property type="match status" value="1"/>
</dbReference>
<evidence type="ECO:0000256" key="12">
    <source>
        <dbReference type="ARBA" id="ARBA00023004"/>
    </source>
</evidence>
<dbReference type="InterPro" id="IPR013785">
    <property type="entry name" value="Aldolase_TIM"/>
</dbReference>
<comment type="pathway">
    <text evidence="16">Amino-acid biosynthesis.</text>
</comment>
<dbReference type="Pfam" id="PF04898">
    <property type="entry name" value="Glu_syn_central"/>
    <property type="match status" value="1"/>
</dbReference>
<keyword evidence="7" id="KW-0288">FMN</keyword>
<evidence type="ECO:0000256" key="14">
    <source>
        <dbReference type="ARBA" id="ARBA00023164"/>
    </source>
</evidence>
<dbReference type="CDD" id="cd02808">
    <property type="entry name" value="GltS_FMN"/>
    <property type="match status" value="1"/>
</dbReference>
<dbReference type="OrthoDB" id="9758182at2"/>
<keyword evidence="11" id="KW-0560">Oxidoreductase</keyword>